<dbReference type="FunFam" id="3.40.50.720:FF:000311">
    <property type="entry name" value="Ornithine cyclodeaminase"/>
    <property type="match status" value="1"/>
</dbReference>
<dbReference type="Proteomes" id="UP000295678">
    <property type="component" value="Unassembled WGS sequence"/>
</dbReference>
<dbReference type="GO" id="GO:0005737">
    <property type="term" value="C:cytoplasm"/>
    <property type="evidence" value="ECO:0007669"/>
    <property type="project" value="TreeGrafter"/>
</dbReference>
<accession>A0A4V2UYX5</accession>
<dbReference type="SUPFAM" id="SSF51735">
    <property type="entry name" value="NAD(P)-binding Rossmann-fold domains"/>
    <property type="match status" value="1"/>
</dbReference>
<dbReference type="PANTHER" id="PTHR13812">
    <property type="entry name" value="KETIMINE REDUCTASE MU-CRYSTALLIN"/>
    <property type="match status" value="1"/>
</dbReference>
<comment type="caution">
    <text evidence="2">The sequence shown here is derived from an EMBL/GenBank/DDBJ whole genome shotgun (WGS) entry which is preliminary data.</text>
</comment>
<sequence>MIVIDSPAVNELLDWHALVAALREGHRGARPRIDDLLQRDGAAAFLIRAAWQPGGALGLKAVTVFPENPDRDPPLPAVQGQFLLFDGQTGRVTAAIDGAAITAWKTAGDSALGADLLARPDIETMAMVGAGSMAEPLVRAHLAVRPSLRRILIANRSRSRAEALAQRLADTGRRIEIAESVDAAVAEADLISTATMSHAPLIKGLLLRPGAHVDLVGAYTPDMRQADDDVLRRGRLFVDARETTLHEIGELKIPLAAGVISESDVSGDLFDLVPAADRGEAARRSPEEITVYKNGGGAHLDLMTAGAIHAAWRQRHRL</sequence>
<keyword evidence="3" id="KW-1185">Reference proteome</keyword>
<dbReference type="Gene3D" id="3.30.1780.10">
    <property type="entry name" value="ornithine cyclodeaminase, domain 1"/>
    <property type="match status" value="1"/>
</dbReference>
<dbReference type="InterPro" id="IPR036291">
    <property type="entry name" value="NAD(P)-bd_dom_sf"/>
</dbReference>
<dbReference type="PIRSF" id="PIRSF001439">
    <property type="entry name" value="CryM"/>
    <property type="match status" value="1"/>
</dbReference>
<dbReference type="Gene3D" id="3.40.50.720">
    <property type="entry name" value="NAD(P)-binding Rossmann-like Domain"/>
    <property type="match status" value="1"/>
</dbReference>
<dbReference type="InterPro" id="IPR023401">
    <property type="entry name" value="ODC_N"/>
</dbReference>
<protein>
    <submittedName>
        <fullName evidence="2">Ornithine cyclodeaminase</fullName>
    </submittedName>
</protein>
<dbReference type="Pfam" id="PF02423">
    <property type="entry name" value="OCD_Mu_crystall"/>
    <property type="match status" value="1"/>
</dbReference>
<comment type="similarity">
    <text evidence="1">Belongs to the ornithine cyclodeaminase/mu-crystallin family.</text>
</comment>
<evidence type="ECO:0000256" key="1">
    <source>
        <dbReference type="ARBA" id="ARBA00008903"/>
    </source>
</evidence>
<evidence type="ECO:0000313" key="3">
    <source>
        <dbReference type="Proteomes" id="UP000295678"/>
    </source>
</evidence>
<dbReference type="InterPro" id="IPR003462">
    <property type="entry name" value="ODC_Mu_crystall"/>
</dbReference>
<organism evidence="2 3">
    <name type="scientific">Tepidamorphus gemmatus</name>
    <dbReference type="NCBI Taxonomy" id="747076"/>
    <lineage>
        <taxon>Bacteria</taxon>
        <taxon>Pseudomonadati</taxon>
        <taxon>Pseudomonadota</taxon>
        <taxon>Alphaproteobacteria</taxon>
        <taxon>Hyphomicrobiales</taxon>
        <taxon>Tepidamorphaceae</taxon>
        <taxon>Tepidamorphus</taxon>
    </lineage>
</organism>
<name>A0A4V2UYX5_9HYPH</name>
<dbReference type="OrthoDB" id="9785971at2"/>
<dbReference type="PANTHER" id="PTHR13812:SF19">
    <property type="entry name" value="KETIMINE REDUCTASE MU-CRYSTALLIN"/>
    <property type="match status" value="1"/>
</dbReference>
<evidence type="ECO:0000313" key="2">
    <source>
        <dbReference type="EMBL" id="TCT09168.1"/>
    </source>
</evidence>
<dbReference type="EMBL" id="SMAK01000007">
    <property type="protein sequence ID" value="TCT09168.1"/>
    <property type="molecule type" value="Genomic_DNA"/>
</dbReference>
<proteinExistence type="inferred from homology"/>
<reference evidence="2 3" key="1">
    <citation type="submission" date="2019-03" db="EMBL/GenBank/DDBJ databases">
        <title>Genomic Encyclopedia of Type Strains, Phase IV (KMG-IV): sequencing the most valuable type-strain genomes for metagenomic binning, comparative biology and taxonomic classification.</title>
        <authorList>
            <person name="Goeker M."/>
        </authorList>
    </citation>
    <scope>NUCLEOTIDE SEQUENCE [LARGE SCALE GENOMIC DNA]</scope>
    <source>
        <strain evidence="2 3">DSM 19345</strain>
    </source>
</reference>
<dbReference type="AlphaFoldDB" id="A0A4V2UYX5"/>
<dbReference type="GO" id="GO:0019752">
    <property type="term" value="P:carboxylic acid metabolic process"/>
    <property type="evidence" value="ECO:0007669"/>
    <property type="project" value="UniProtKB-ARBA"/>
</dbReference>
<dbReference type="RefSeq" id="WP_132806887.1">
    <property type="nucleotide sequence ID" value="NZ_SMAK01000007.1"/>
</dbReference>
<dbReference type="GO" id="GO:0016491">
    <property type="term" value="F:oxidoreductase activity"/>
    <property type="evidence" value="ECO:0007669"/>
    <property type="project" value="UniProtKB-ARBA"/>
</dbReference>
<gene>
    <name evidence="2" type="ORF">EDC22_10714</name>
</gene>